<keyword evidence="1 9" id="KW-0963">Cytoplasm</keyword>
<keyword evidence="6 9" id="KW-0238">DNA-binding</keyword>
<feature type="binding site" evidence="9">
    <location>
        <position position="181"/>
    </location>
    <ligand>
        <name>ATP</name>
        <dbReference type="ChEBI" id="CHEBI:30616"/>
    </ligand>
</feature>
<sequence>MIVKSEEATKKEEETLERTLRPRSWQDYIGQEKLKAQLRVIIDAAKKRGDPLEHLLFYGNSGLGKTSLALVVAHEMEVPITSCSGASLERAGDVASLLTNLQDGEVLFVDECHRLSNQVLETLYSAMEDYKLHLVLGKGPMARTMELALPRFTLIGATTKMAQLPSPFRSRFGAIFQLNFYEQKDIEKIVERSCAILQLRLTEQARAAVASRSRFTPRAANRILKRIRDVATLEEAKLVDQALTERAFGFLGIDKLGLESDDRKILEAVIHKFSGGPVGIQTLAATVAEEQETILDVYEPYLLQLGFLERTPRGRIATALAYKHLGIPNSRKDLL</sequence>
<accession>A0A1G2QY00</accession>
<comment type="subcellular location">
    <subcellularLocation>
        <location evidence="9">Cytoplasm</location>
    </subcellularLocation>
</comment>
<evidence type="ECO:0000256" key="7">
    <source>
        <dbReference type="ARBA" id="ARBA00023172"/>
    </source>
</evidence>
<dbReference type="InterPro" id="IPR008823">
    <property type="entry name" value="RuvB_wg_C"/>
</dbReference>
<feature type="binding site" evidence="9">
    <location>
        <position position="21"/>
    </location>
    <ligand>
        <name>ATP</name>
        <dbReference type="ChEBI" id="CHEBI:30616"/>
    </ligand>
</feature>
<dbReference type="InterPro" id="IPR004605">
    <property type="entry name" value="DNA_helicase_Holl-junc_RuvB"/>
</dbReference>
<feature type="region of interest" description="Small ATPAse domain (RuvB-S)" evidence="9">
    <location>
        <begin position="182"/>
        <end position="252"/>
    </location>
</feature>
<dbReference type="InterPro" id="IPR008824">
    <property type="entry name" value="RuvB-like_N"/>
</dbReference>
<feature type="binding site" evidence="9">
    <location>
        <begin position="128"/>
        <end position="130"/>
    </location>
    <ligand>
        <name>ATP</name>
        <dbReference type="ChEBI" id="CHEBI:30616"/>
    </ligand>
</feature>
<keyword evidence="11" id="KW-0347">Helicase</keyword>
<dbReference type="InterPro" id="IPR036390">
    <property type="entry name" value="WH_DNA-bd_sf"/>
</dbReference>
<dbReference type="Gene3D" id="1.10.10.10">
    <property type="entry name" value="Winged helix-like DNA-binding domain superfamily/Winged helix DNA-binding domain"/>
    <property type="match status" value="1"/>
</dbReference>
<dbReference type="Gene3D" id="1.10.8.60">
    <property type="match status" value="1"/>
</dbReference>
<comment type="subunit">
    <text evidence="9">Homohexamer. Forms an RuvA(8)-RuvB(12)-Holliday junction (HJ) complex. HJ DNA is sandwiched between 2 RuvA tetramers; dsDNA enters through RuvA and exits via RuvB. An RuvB hexamer assembles on each DNA strand where it exits the tetramer. Each RuvB hexamer is contacted by two RuvA subunits (via domain III) on 2 adjacent RuvB subunits; this complex drives branch migration. In the full resolvosome a probable DNA-RuvA(4)-RuvB(12)-RuvC(2) complex forms which resolves the HJ.</text>
</comment>
<dbReference type="NCBIfam" id="TIGR00635">
    <property type="entry name" value="ruvB"/>
    <property type="match status" value="1"/>
</dbReference>
<dbReference type="GO" id="GO:0005524">
    <property type="term" value="F:ATP binding"/>
    <property type="evidence" value="ECO:0007669"/>
    <property type="project" value="UniProtKB-UniRule"/>
</dbReference>
<feature type="binding site" evidence="9">
    <location>
        <position position="65"/>
    </location>
    <ligand>
        <name>ATP</name>
        <dbReference type="ChEBI" id="CHEBI:30616"/>
    </ligand>
</feature>
<name>A0A1G2QY00_9BACT</name>
<proteinExistence type="inferred from homology"/>
<comment type="domain">
    <text evidence="9">Has 3 domains, the large (RuvB-L) and small ATPase (RuvB-S) domains and the C-terminal head (RuvB-H) domain. The head domain binds DNA, while the ATPase domains jointly bind ATP, ADP or are empty depending on the state of the subunit in the translocation cycle. During a single DNA translocation step the structure of each domain remains the same, but their relative positions change.</text>
</comment>
<keyword evidence="4 9" id="KW-0378">Hydrolase</keyword>
<dbReference type="InterPro" id="IPR036388">
    <property type="entry name" value="WH-like_DNA-bd_sf"/>
</dbReference>
<evidence type="ECO:0000259" key="10">
    <source>
        <dbReference type="SMART" id="SM00382"/>
    </source>
</evidence>
<evidence type="ECO:0000256" key="8">
    <source>
        <dbReference type="ARBA" id="ARBA00023204"/>
    </source>
</evidence>
<dbReference type="STRING" id="1802448.A2672_01955"/>
<evidence type="ECO:0000313" key="12">
    <source>
        <dbReference type="Proteomes" id="UP000178065"/>
    </source>
</evidence>
<keyword evidence="8 9" id="KW-0234">DNA repair</keyword>
<dbReference type="PANTHER" id="PTHR42848:SF1">
    <property type="entry name" value="HOLLIDAY JUNCTION BRANCH MIGRATION COMPLEX SUBUNIT RUVB"/>
    <property type="match status" value="1"/>
</dbReference>
<comment type="catalytic activity">
    <reaction evidence="9">
        <text>ATP + H2O = ADP + phosphate + H(+)</text>
        <dbReference type="Rhea" id="RHEA:13065"/>
        <dbReference type="ChEBI" id="CHEBI:15377"/>
        <dbReference type="ChEBI" id="CHEBI:15378"/>
        <dbReference type="ChEBI" id="CHEBI:30616"/>
        <dbReference type="ChEBI" id="CHEBI:43474"/>
        <dbReference type="ChEBI" id="CHEBI:456216"/>
    </reaction>
</comment>
<comment type="caution">
    <text evidence="9">Lacks conserved residue(s) required for the propagation of feature annotation.</text>
</comment>
<dbReference type="GO" id="GO:0006281">
    <property type="term" value="P:DNA repair"/>
    <property type="evidence" value="ECO:0007669"/>
    <property type="project" value="UniProtKB-UniRule"/>
</dbReference>
<keyword evidence="7 9" id="KW-0233">DNA recombination</keyword>
<comment type="function">
    <text evidence="9">The RuvA-RuvB-RuvC complex processes Holliday junction (HJ) DNA during genetic recombination and DNA repair, while the RuvA-RuvB complex plays an important role in the rescue of blocked DNA replication forks via replication fork reversal (RFR). RuvA specifically binds to HJ cruciform DNA, conferring on it an open structure. The RuvB hexamer acts as an ATP-dependent pump, pulling dsDNA into and through the RuvAB complex. RuvB forms 2 homohexamers on either side of HJ DNA bound by 1 or 2 RuvA tetramers; 4 subunits per hexamer contact DNA at a time. Coordinated motions by a converter formed by DNA-disengaged RuvB subunits stimulates ATP hydrolysis and nucleotide exchange. Immobilization of the converter enables RuvB to convert the ATP-contained energy into a lever motion, pulling 2 nucleotides of DNA out of the RuvA tetramer per ATP hydrolyzed, thus driving DNA branch migration. The RuvB motors rotate together with the DNA substrate, which together with the progressing nucleotide cycle form the mechanistic basis for DNA recombination by continuous HJ branch migration. Branch migration allows RuvC to scan DNA until it finds its consensus sequence, where it cleaves and resolves cruciform DNA.</text>
</comment>
<feature type="binding site" evidence="9">
    <location>
        <position position="315"/>
    </location>
    <ligand>
        <name>DNA</name>
        <dbReference type="ChEBI" id="CHEBI:16991"/>
    </ligand>
</feature>
<protein>
    <recommendedName>
        <fullName evidence="9">Holliday junction branch migration complex subunit RuvB</fullName>
        <ecNumber evidence="9">3.6.4.-</ecNumber>
    </recommendedName>
</protein>
<feature type="binding site" evidence="9">
    <location>
        <position position="20"/>
    </location>
    <ligand>
        <name>ATP</name>
        <dbReference type="ChEBI" id="CHEBI:30616"/>
    </ligand>
</feature>
<gene>
    <name evidence="9" type="primary">ruvB</name>
    <name evidence="11" type="ORF">A2672_01955</name>
</gene>
<feature type="domain" description="AAA+ ATPase" evidence="10">
    <location>
        <begin position="51"/>
        <end position="182"/>
    </location>
</feature>
<feature type="binding site" evidence="9">
    <location>
        <position position="218"/>
    </location>
    <ligand>
        <name>ATP</name>
        <dbReference type="ChEBI" id="CHEBI:30616"/>
    </ligand>
</feature>
<dbReference type="EMBL" id="MHTT01000015">
    <property type="protein sequence ID" value="OHA65228.1"/>
    <property type="molecule type" value="Genomic_DNA"/>
</dbReference>
<evidence type="ECO:0000256" key="2">
    <source>
        <dbReference type="ARBA" id="ARBA00022741"/>
    </source>
</evidence>
<feature type="binding site" evidence="9">
    <location>
        <position position="310"/>
    </location>
    <ligand>
        <name>DNA</name>
        <dbReference type="ChEBI" id="CHEBI:16991"/>
    </ligand>
</feature>
<dbReference type="InterPro" id="IPR027417">
    <property type="entry name" value="P-loop_NTPase"/>
</dbReference>
<evidence type="ECO:0000256" key="5">
    <source>
        <dbReference type="ARBA" id="ARBA00022840"/>
    </source>
</evidence>
<evidence type="ECO:0000256" key="3">
    <source>
        <dbReference type="ARBA" id="ARBA00022763"/>
    </source>
</evidence>
<evidence type="ECO:0000313" key="11">
    <source>
        <dbReference type="EMBL" id="OHA65228.1"/>
    </source>
</evidence>
<dbReference type="Pfam" id="PF05491">
    <property type="entry name" value="WHD_RuvB"/>
    <property type="match status" value="1"/>
</dbReference>
<comment type="similarity">
    <text evidence="9">Belongs to the RuvB family.</text>
</comment>
<evidence type="ECO:0000256" key="9">
    <source>
        <dbReference type="HAMAP-Rule" id="MF_00016"/>
    </source>
</evidence>
<dbReference type="SUPFAM" id="SSF46785">
    <property type="entry name" value="Winged helix' DNA-binding domain"/>
    <property type="match status" value="1"/>
</dbReference>
<keyword evidence="2 9" id="KW-0547">Nucleotide-binding</keyword>
<dbReference type="InterPro" id="IPR041445">
    <property type="entry name" value="AAA_lid_4"/>
</dbReference>
<dbReference type="NCBIfam" id="NF000868">
    <property type="entry name" value="PRK00080.1"/>
    <property type="match status" value="1"/>
</dbReference>
<dbReference type="GO" id="GO:0016887">
    <property type="term" value="F:ATP hydrolysis activity"/>
    <property type="evidence" value="ECO:0007669"/>
    <property type="project" value="RHEA"/>
</dbReference>
<dbReference type="Pfam" id="PF05496">
    <property type="entry name" value="RuvB_N"/>
    <property type="match status" value="1"/>
</dbReference>
<feature type="region of interest" description="Head domain (RuvB-H)" evidence="9">
    <location>
        <begin position="255"/>
        <end position="335"/>
    </location>
</feature>
<keyword evidence="3 9" id="KW-0227">DNA damage</keyword>
<dbReference type="Gene3D" id="3.40.50.300">
    <property type="entry name" value="P-loop containing nucleotide triphosphate hydrolases"/>
    <property type="match status" value="1"/>
</dbReference>
<dbReference type="HAMAP" id="MF_00016">
    <property type="entry name" value="DNA_HJ_migration_RuvB"/>
    <property type="match status" value="1"/>
</dbReference>
<dbReference type="InterPro" id="IPR003593">
    <property type="entry name" value="AAA+_ATPase"/>
</dbReference>
<feature type="binding site" evidence="9">
    <location>
        <position position="62"/>
    </location>
    <ligand>
        <name>ATP</name>
        <dbReference type="ChEBI" id="CHEBI:30616"/>
    </ligand>
</feature>
<feature type="region of interest" description="Large ATPase domain (RuvB-L)" evidence="9">
    <location>
        <begin position="1"/>
        <end position="181"/>
    </location>
</feature>
<dbReference type="SUPFAM" id="SSF52540">
    <property type="entry name" value="P-loop containing nucleoside triphosphate hydrolases"/>
    <property type="match status" value="1"/>
</dbReference>
<dbReference type="GO" id="GO:0048476">
    <property type="term" value="C:Holliday junction resolvase complex"/>
    <property type="evidence" value="ECO:0007669"/>
    <property type="project" value="UniProtKB-UniRule"/>
</dbReference>
<dbReference type="GO" id="GO:0009378">
    <property type="term" value="F:four-way junction helicase activity"/>
    <property type="evidence" value="ECO:0007669"/>
    <property type="project" value="InterPro"/>
</dbReference>
<feature type="binding site" evidence="9">
    <location>
        <position position="171"/>
    </location>
    <ligand>
        <name>ATP</name>
        <dbReference type="ChEBI" id="CHEBI:30616"/>
    </ligand>
</feature>
<feature type="binding site" evidence="9">
    <location>
        <position position="66"/>
    </location>
    <ligand>
        <name>Mg(2+)</name>
        <dbReference type="ChEBI" id="CHEBI:18420"/>
    </ligand>
</feature>
<keyword evidence="5 9" id="KW-0067">ATP-binding</keyword>
<evidence type="ECO:0000256" key="6">
    <source>
        <dbReference type="ARBA" id="ARBA00023125"/>
    </source>
</evidence>
<dbReference type="SMART" id="SM00382">
    <property type="entry name" value="AAA"/>
    <property type="match status" value="1"/>
</dbReference>
<dbReference type="PANTHER" id="PTHR42848">
    <property type="match status" value="1"/>
</dbReference>
<dbReference type="GO" id="GO:0005737">
    <property type="term" value="C:cytoplasm"/>
    <property type="evidence" value="ECO:0007669"/>
    <property type="project" value="UniProtKB-SubCell"/>
</dbReference>
<feature type="binding site" evidence="9">
    <location>
        <position position="66"/>
    </location>
    <ligand>
        <name>ATP</name>
        <dbReference type="ChEBI" id="CHEBI:30616"/>
    </ligand>
</feature>
<reference evidence="11 12" key="1">
    <citation type="journal article" date="2016" name="Nat. Commun.">
        <title>Thousands of microbial genomes shed light on interconnected biogeochemical processes in an aquifer system.</title>
        <authorList>
            <person name="Anantharaman K."/>
            <person name="Brown C.T."/>
            <person name="Hug L.A."/>
            <person name="Sharon I."/>
            <person name="Castelle C.J."/>
            <person name="Probst A.J."/>
            <person name="Thomas B.C."/>
            <person name="Singh A."/>
            <person name="Wilkins M.J."/>
            <person name="Karaoz U."/>
            <person name="Brodie E.L."/>
            <person name="Williams K.H."/>
            <person name="Hubbard S.S."/>
            <person name="Banfield J.F."/>
        </authorList>
    </citation>
    <scope>NUCLEOTIDE SEQUENCE [LARGE SCALE GENOMIC DNA]</scope>
</reference>
<evidence type="ECO:0000256" key="1">
    <source>
        <dbReference type="ARBA" id="ARBA00022490"/>
    </source>
</evidence>
<dbReference type="GO" id="GO:0006310">
    <property type="term" value="P:DNA recombination"/>
    <property type="evidence" value="ECO:0007669"/>
    <property type="project" value="UniProtKB-UniRule"/>
</dbReference>
<dbReference type="AlphaFoldDB" id="A0A1G2QY00"/>
<organism evidence="11 12">
    <name type="scientific">Candidatus Wildermuthbacteria bacterium RIFCSPHIGHO2_01_FULL_49_22b</name>
    <dbReference type="NCBI Taxonomy" id="1802448"/>
    <lineage>
        <taxon>Bacteria</taxon>
        <taxon>Candidatus Wildermuthiibacteriota</taxon>
    </lineage>
</organism>
<dbReference type="GO" id="GO:0000400">
    <property type="term" value="F:four-way junction DNA binding"/>
    <property type="evidence" value="ECO:0007669"/>
    <property type="project" value="UniProtKB-UniRule"/>
</dbReference>
<dbReference type="Proteomes" id="UP000178065">
    <property type="component" value="Unassembled WGS sequence"/>
</dbReference>
<dbReference type="CDD" id="cd00009">
    <property type="entry name" value="AAA"/>
    <property type="match status" value="1"/>
</dbReference>
<feature type="binding site" evidence="9">
    <location>
        <position position="67"/>
    </location>
    <ligand>
        <name>ATP</name>
        <dbReference type="ChEBI" id="CHEBI:30616"/>
    </ligand>
</feature>
<evidence type="ECO:0000256" key="4">
    <source>
        <dbReference type="ARBA" id="ARBA00022801"/>
    </source>
</evidence>
<dbReference type="Pfam" id="PF17864">
    <property type="entry name" value="AAA_lid_4"/>
    <property type="match status" value="1"/>
</dbReference>
<comment type="caution">
    <text evidence="11">The sequence shown here is derived from an EMBL/GenBank/DDBJ whole genome shotgun (WGS) entry which is preliminary data.</text>
</comment>
<dbReference type="EC" id="3.6.4.-" evidence="9"/>